<dbReference type="Gene3D" id="1.10.10.10">
    <property type="entry name" value="Winged helix-like DNA-binding domain superfamily/Winged helix DNA-binding domain"/>
    <property type="match status" value="2"/>
</dbReference>
<accession>A0AAU8B686</accession>
<dbReference type="EMBL" id="PP511706">
    <property type="protein sequence ID" value="XCD06757.1"/>
    <property type="molecule type" value="Genomic_DNA"/>
</dbReference>
<dbReference type="GO" id="GO:0000150">
    <property type="term" value="F:DNA strand exchange activity"/>
    <property type="evidence" value="ECO:0007669"/>
    <property type="project" value="InterPro"/>
</dbReference>
<proteinExistence type="predicted"/>
<protein>
    <recommendedName>
        <fullName evidence="1">Resolvase HTH domain-containing protein</fullName>
    </recommendedName>
</protein>
<evidence type="ECO:0000259" key="1">
    <source>
        <dbReference type="Pfam" id="PF02796"/>
    </source>
</evidence>
<dbReference type="InterPro" id="IPR036388">
    <property type="entry name" value="WH-like_DNA-bd_sf"/>
</dbReference>
<organism evidence="2">
    <name type="scientific">Dulem virus 30</name>
    <dbReference type="NCBI Taxonomy" id="3145748"/>
    <lineage>
        <taxon>Viruses</taxon>
        <taxon>Duplodnaviria</taxon>
        <taxon>Heunggongvirae</taxon>
        <taxon>Uroviricota</taxon>
        <taxon>Caudoviricetes</taxon>
    </lineage>
</organism>
<dbReference type="Gene3D" id="1.10.10.60">
    <property type="entry name" value="Homeodomain-like"/>
    <property type="match status" value="2"/>
</dbReference>
<evidence type="ECO:0000313" key="2">
    <source>
        <dbReference type="EMBL" id="XCD06757.1"/>
    </source>
</evidence>
<dbReference type="InterPro" id="IPR036390">
    <property type="entry name" value="WH_DNA-bd_sf"/>
</dbReference>
<dbReference type="SUPFAM" id="SSF46689">
    <property type="entry name" value="Homeodomain-like"/>
    <property type="match status" value="1"/>
</dbReference>
<reference evidence="2" key="1">
    <citation type="submission" date="2024-03" db="EMBL/GenBank/DDBJ databases">
        <title>Diverse circular DNA viruses in blood, oral, and fecal samples of captive lemurs.</title>
        <authorList>
            <person name="Paietta E.N."/>
            <person name="Kraberger S."/>
            <person name="Lund M.C."/>
            <person name="Custer J.M."/>
            <person name="Vargas K.M."/>
            <person name="Ehmke E.E."/>
            <person name="Yoder A.D."/>
            <person name="Varsani A."/>
        </authorList>
    </citation>
    <scope>NUCLEOTIDE SEQUENCE</scope>
    <source>
        <strain evidence="2">Duke_26_2</strain>
    </source>
</reference>
<dbReference type="InterPro" id="IPR009057">
    <property type="entry name" value="Homeodomain-like_sf"/>
</dbReference>
<dbReference type="Pfam" id="PF02796">
    <property type="entry name" value="HTH_7"/>
    <property type="match status" value="1"/>
</dbReference>
<feature type="domain" description="Resolvase HTH" evidence="1">
    <location>
        <begin position="127"/>
        <end position="158"/>
    </location>
</feature>
<dbReference type="SUPFAM" id="SSF46785">
    <property type="entry name" value="Winged helix' DNA-binding domain"/>
    <property type="match status" value="1"/>
</dbReference>
<dbReference type="InterPro" id="IPR006120">
    <property type="entry name" value="Resolvase_HTH_dom"/>
</dbReference>
<sequence length="220" mass="25831">MLDTSLVKLKDIYKVLYALKTNKYITRVELAIKVNLNVVYVTQAIKYLNQNGYNIEVVQGANGGYIYHGKKRKIIVERKNKKINKGICELYNNDKITIREIQEITNRSKPAIYYQLNKNKIKLYKKPRKYNAEDIKKMYKEGISIKEISKKFNISYKTASSMIYRFVQGTRRHKINNREEIKQYIVNNKNITGKEIAKKFNVSEATITHLKNELKGIGRK</sequence>
<name>A0AAU8B686_9CAUD</name>
<dbReference type="GO" id="GO:0003677">
    <property type="term" value="F:DNA binding"/>
    <property type="evidence" value="ECO:0007669"/>
    <property type="project" value="InterPro"/>
</dbReference>